<feature type="binding site" evidence="14 15">
    <location>
        <position position="113"/>
    </location>
    <ligand>
        <name>a divalent metal cation</name>
        <dbReference type="ChEBI" id="CHEBI:60240"/>
    </ligand>
</feature>
<comment type="cofactor">
    <cofactor evidence="2">
        <name>Mg(2+)</name>
        <dbReference type="ChEBI" id="CHEBI:18420"/>
    </cofactor>
</comment>
<feature type="binding site" evidence="14 15">
    <location>
        <position position="23"/>
    </location>
    <ligand>
        <name>a divalent metal cation</name>
        <dbReference type="ChEBI" id="CHEBI:60240"/>
    </ligand>
</feature>
<dbReference type="EC" id="3.1.26.4" evidence="6 14"/>
<dbReference type="InterPro" id="IPR036397">
    <property type="entry name" value="RNaseH_sf"/>
</dbReference>
<comment type="caution">
    <text evidence="19">The sequence shown here is derived from an EMBL/GenBank/DDBJ whole genome shotgun (WGS) entry which is preliminary data.</text>
</comment>
<dbReference type="PROSITE" id="PS51975">
    <property type="entry name" value="RNASE_H_2"/>
    <property type="match status" value="1"/>
</dbReference>
<evidence type="ECO:0000256" key="5">
    <source>
        <dbReference type="ARBA" id="ARBA00007383"/>
    </source>
</evidence>
<comment type="cofactor">
    <cofactor evidence="14 15">
        <name>Mn(2+)</name>
        <dbReference type="ChEBI" id="CHEBI:29035"/>
    </cofactor>
    <cofactor evidence="14 15">
        <name>Mg(2+)</name>
        <dbReference type="ChEBI" id="CHEBI:18420"/>
    </cofactor>
    <text evidence="14 15">Manganese or magnesium. Binds 1 divalent metal ion per monomer in the absence of substrate. May bind a second metal ion after substrate binding.</text>
</comment>
<evidence type="ECO:0000256" key="4">
    <source>
        <dbReference type="ARBA" id="ARBA00004496"/>
    </source>
</evidence>
<evidence type="ECO:0000256" key="11">
    <source>
        <dbReference type="ARBA" id="ARBA00022759"/>
    </source>
</evidence>
<protein>
    <recommendedName>
        <fullName evidence="7 14">Ribonuclease HII</fullName>
        <shortName evidence="14">RNase HII</shortName>
        <ecNumber evidence="6 14">3.1.26.4</ecNumber>
    </recommendedName>
</protein>
<dbReference type="HAMAP" id="MF_00052_B">
    <property type="entry name" value="RNase_HII_B"/>
    <property type="match status" value="1"/>
</dbReference>
<evidence type="ECO:0000256" key="10">
    <source>
        <dbReference type="ARBA" id="ARBA00022723"/>
    </source>
</evidence>
<gene>
    <name evidence="14" type="primary">rnhB</name>
    <name evidence="19" type="ORF">ACFOGJ_04745</name>
</gene>
<dbReference type="CDD" id="cd07182">
    <property type="entry name" value="RNase_HII_bacteria_HII_like"/>
    <property type="match status" value="1"/>
</dbReference>
<evidence type="ECO:0000256" key="6">
    <source>
        <dbReference type="ARBA" id="ARBA00012180"/>
    </source>
</evidence>
<feature type="region of interest" description="Disordered" evidence="17">
    <location>
        <begin position="209"/>
        <end position="230"/>
    </location>
</feature>
<feature type="domain" description="RNase H type-2" evidence="18">
    <location>
        <begin position="16"/>
        <end position="205"/>
    </location>
</feature>
<dbReference type="InterPro" id="IPR022898">
    <property type="entry name" value="RNase_HII"/>
</dbReference>
<accession>A0ABV7KW10</accession>
<keyword evidence="11 14" id="KW-0255">Endonuclease</keyword>
<dbReference type="SUPFAM" id="SSF53098">
    <property type="entry name" value="Ribonuclease H-like"/>
    <property type="match status" value="1"/>
</dbReference>
<evidence type="ECO:0000259" key="18">
    <source>
        <dbReference type="PROSITE" id="PS51975"/>
    </source>
</evidence>
<reference evidence="20" key="1">
    <citation type="journal article" date="2019" name="Int. J. Syst. Evol. Microbiol.">
        <title>The Global Catalogue of Microorganisms (GCM) 10K type strain sequencing project: providing services to taxonomists for standard genome sequencing and annotation.</title>
        <authorList>
            <consortium name="The Broad Institute Genomics Platform"/>
            <consortium name="The Broad Institute Genome Sequencing Center for Infectious Disease"/>
            <person name="Wu L."/>
            <person name="Ma J."/>
        </authorList>
    </citation>
    <scope>NUCLEOTIDE SEQUENCE [LARGE SCALE GENOMIC DNA]</scope>
    <source>
        <strain evidence="20">KCTC 42964</strain>
    </source>
</reference>
<keyword evidence="13 14" id="KW-0464">Manganese</keyword>
<evidence type="ECO:0000256" key="13">
    <source>
        <dbReference type="ARBA" id="ARBA00023211"/>
    </source>
</evidence>
<organism evidence="19 20">
    <name type="scientific">Marinibaculum pumilum</name>
    <dbReference type="NCBI Taxonomy" id="1766165"/>
    <lineage>
        <taxon>Bacteria</taxon>
        <taxon>Pseudomonadati</taxon>
        <taxon>Pseudomonadota</taxon>
        <taxon>Alphaproteobacteria</taxon>
        <taxon>Rhodospirillales</taxon>
        <taxon>Rhodospirillaceae</taxon>
        <taxon>Marinibaculum</taxon>
    </lineage>
</organism>
<evidence type="ECO:0000256" key="14">
    <source>
        <dbReference type="HAMAP-Rule" id="MF_00052"/>
    </source>
</evidence>
<name>A0ABV7KW10_9PROT</name>
<keyword evidence="10 14" id="KW-0479">Metal-binding</keyword>
<evidence type="ECO:0000313" key="20">
    <source>
        <dbReference type="Proteomes" id="UP001595528"/>
    </source>
</evidence>
<comment type="function">
    <text evidence="3 14 16">Endonuclease that specifically degrades the RNA of RNA-DNA hybrids.</text>
</comment>
<evidence type="ECO:0000256" key="15">
    <source>
        <dbReference type="PROSITE-ProRule" id="PRU01319"/>
    </source>
</evidence>
<keyword evidence="12 14" id="KW-0378">Hydrolase</keyword>
<evidence type="ECO:0000256" key="2">
    <source>
        <dbReference type="ARBA" id="ARBA00001946"/>
    </source>
</evidence>
<dbReference type="GO" id="GO:0004523">
    <property type="term" value="F:RNA-DNA hybrid ribonuclease activity"/>
    <property type="evidence" value="ECO:0007669"/>
    <property type="project" value="UniProtKB-EC"/>
</dbReference>
<evidence type="ECO:0000256" key="16">
    <source>
        <dbReference type="RuleBase" id="RU003515"/>
    </source>
</evidence>
<keyword evidence="8 14" id="KW-0963">Cytoplasm</keyword>
<evidence type="ECO:0000256" key="9">
    <source>
        <dbReference type="ARBA" id="ARBA00022722"/>
    </source>
</evidence>
<dbReference type="InterPro" id="IPR001352">
    <property type="entry name" value="RNase_HII/HIII"/>
</dbReference>
<evidence type="ECO:0000313" key="19">
    <source>
        <dbReference type="EMBL" id="MFC3226525.1"/>
    </source>
</evidence>
<dbReference type="Pfam" id="PF01351">
    <property type="entry name" value="RNase_HII"/>
    <property type="match status" value="1"/>
</dbReference>
<dbReference type="PANTHER" id="PTHR10954">
    <property type="entry name" value="RIBONUCLEASE H2 SUBUNIT A"/>
    <property type="match status" value="1"/>
</dbReference>
<dbReference type="Gene3D" id="3.30.420.10">
    <property type="entry name" value="Ribonuclease H-like superfamily/Ribonuclease H"/>
    <property type="match status" value="1"/>
</dbReference>
<evidence type="ECO:0000256" key="3">
    <source>
        <dbReference type="ARBA" id="ARBA00004065"/>
    </source>
</evidence>
<comment type="similarity">
    <text evidence="5 14 16">Belongs to the RNase HII family.</text>
</comment>
<keyword evidence="9 14" id="KW-0540">Nuclease</keyword>
<proteinExistence type="inferred from homology"/>
<evidence type="ECO:0000256" key="7">
    <source>
        <dbReference type="ARBA" id="ARBA00019179"/>
    </source>
</evidence>
<feature type="binding site" evidence="14 15">
    <location>
        <position position="22"/>
    </location>
    <ligand>
        <name>a divalent metal cation</name>
        <dbReference type="ChEBI" id="CHEBI:60240"/>
    </ligand>
</feature>
<dbReference type="PANTHER" id="PTHR10954:SF18">
    <property type="entry name" value="RIBONUCLEASE HII"/>
    <property type="match status" value="1"/>
</dbReference>
<dbReference type="NCBIfam" id="NF000595">
    <property type="entry name" value="PRK00015.1-3"/>
    <property type="match status" value="1"/>
</dbReference>
<keyword evidence="20" id="KW-1185">Reference proteome</keyword>
<evidence type="ECO:0000256" key="8">
    <source>
        <dbReference type="ARBA" id="ARBA00022490"/>
    </source>
</evidence>
<comment type="catalytic activity">
    <reaction evidence="1 14 15 16">
        <text>Endonucleolytic cleavage to 5'-phosphomonoester.</text>
        <dbReference type="EC" id="3.1.26.4"/>
    </reaction>
</comment>
<evidence type="ECO:0000256" key="12">
    <source>
        <dbReference type="ARBA" id="ARBA00022801"/>
    </source>
</evidence>
<dbReference type="Proteomes" id="UP001595528">
    <property type="component" value="Unassembled WGS sequence"/>
</dbReference>
<dbReference type="InterPro" id="IPR012337">
    <property type="entry name" value="RNaseH-like_sf"/>
</dbReference>
<evidence type="ECO:0000256" key="1">
    <source>
        <dbReference type="ARBA" id="ARBA00000077"/>
    </source>
</evidence>
<sequence>MRTLFDLEIVFDSPQEGICGVDEVGRGPLAGPVVAAAVLPDPRQPIAGLADSKVLNAAQRDELAGEIRAKWIIALGAASLLEIEHRNILHASMLAMERAVARLPLVPRHILIDGNRLPGRLPCPATALVKGDALAPAISAAAIVAKVARDRTMRQLGLRYPGYGWETNAGYGTAEHLDALKRLGTTPHHRLRFAPVAALMAGEATEPRYRMPPASGLEDRTWPGKRTTAA</sequence>
<dbReference type="EMBL" id="JBHRTR010000013">
    <property type="protein sequence ID" value="MFC3226525.1"/>
    <property type="molecule type" value="Genomic_DNA"/>
</dbReference>
<dbReference type="InterPro" id="IPR024567">
    <property type="entry name" value="RNase_HII/HIII_dom"/>
</dbReference>
<dbReference type="RefSeq" id="WP_379898548.1">
    <property type="nucleotide sequence ID" value="NZ_JBHRTR010000013.1"/>
</dbReference>
<comment type="subcellular location">
    <subcellularLocation>
        <location evidence="4 14">Cytoplasm</location>
    </subcellularLocation>
</comment>
<evidence type="ECO:0000256" key="17">
    <source>
        <dbReference type="SAM" id="MobiDB-lite"/>
    </source>
</evidence>